<sequence length="327" mass="36488">MKETPKIYTNPFLSDEENEKVNLWTQELEHSNIEDDKLIDSLASSEFFKKETEVYTDKNVMECELPESLVCYKEGAFHVKDICVDEGIPCEERIVFDENNNETMKHEPLTFSTVEDYYMESNVCSEVNGKIDTGLTVLEPSDDHGTNEEVIDSIVPNGPGVLLQPDEEQINSSVISSSQQDRRPLPSLKSLFESVDQQPSEAAVLNITKTEPATSTGVYNIGNLERVDELSIEPHDVPKLQDAGSDNFLVVNHGGEGESSFSVAGPLSGPVGSTSLRSDSSTTSTRSFAFPILQNEWNSSPVRMAKADRRRLQKHHGWRHGLLCCRF</sequence>
<keyword evidence="3" id="KW-1185">Reference proteome</keyword>
<proteinExistence type="predicted"/>
<accession>A0A251T456</accession>
<name>A0A251T456_HELAN</name>
<reference evidence="1" key="3">
    <citation type="submission" date="2020-06" db="EMBL/GenBank/DDBJ databases">
        <title>Helianthus annuus Genome sequencing and assembly Release 2.</title>
        <authorList>
            <person name="Gouzy J."/>
            <person name="Langlade N."/>
            <person name="Munos S."/>
        </authorList>
    </citation>
    <scope>NUCLEOTIDE SEQUENCE</scope>
    <source>
        <tissue evidence="1">Leaves</tissue>
    </source>
</reference>
<dbReference type="FunCoup" id="A0A251T456">
    <property type="interactions" value="1049"/>
</dbReference>
<dbReference type="OrthoDB" id="1911032at2759"/>
<dbReference type="InParanoid" id="A0A251T456"/>
<evidence type="ECO:0000313" key="2">
    <source>
        <dbReference type="EMBL" id="OTG04681.1"/>
    </source>
</evidence>
<dbReference type="GO" id="GO:0009786">
    <property type="term" value="P:regulation of asymmetric cell division"/>
    <property type="evidence" value="ECO:0000318"/>
    <property type="project" value="GO_Central"/>
</dbReference>
<dbReference type="Proteomes" id="UP000215914">
    <property type="component" value="Chromosome 12"/>
</dbReference>
<dbReference type="OMA" id="SELCNDS"/>
<protein>
    <recommendedName>
        <fullName evidence="4">18S pre-ribosomal assembly protein gar2-related protein</fullName>
    </recommendedName>
</protein>
<dbReference type="InterPro" id="IPR040378">
    <property type="entry name" value="BASL"/>
</dbReference>
<reference evidence="2" key="2">
    <citation type="submission" date="2017-02" db="EMBL/GenBank/DDBJ databases">
        <title>Sunflower complete genome.</title>
        <authorList>
            <person name="Langlade N."/>
            <person name="Munos S."/>
        </authorList>
    </citation>
    <scope>NUCLEOTIDE SEQUENCE [LARGE SCALE GENOMIC DNA]</scope>
    <source>
        <tissue evidence="2">Leaves</tissue>
    </source>
</reference>
<dbReference type="AlphaFoldDB" id="A0A251T456"/>
<evidence type="ECO:0000313" key="1">
    <source>
        <dbReference type="EMBL" id="KAF5777460.1"/>
    </source>
</evidence>
<dbReference type="EMBL" id="MNCJ02000327">
    <property type="protein sequence ID" value="KAF5777460.1"/>
    <property type="molecule type" value="Genomic_DNA"/>
</dbReference>
<dbReference type="EMBL" id="CM007901">
    <property type="protein sequence ID" value="OTG04681.1"/>
    <property type="molecule type" value="Genomic_DNA"/>
</dbReference>
<evidence type="ECO:0000313" key="3">
    <source>
        <dbReference type="Proteomes" id="UP000215914"/>
    </source>
</evidence>
<reference evidence="1 3" key="1">
    <citation type="journal article" date="2017" name="Nature">
        <title>The sunflower genome provides insights into oil metabolism, flowering and Asterid evolution.</title>
        <authorList>
            <person name="Badouin H."/>
            <person name="Gouzy J."/>
            <person name="Grassa C.J."/>
            <person name="Murat F."/>
            <person name="Staton S.E."/>
            <person name="Cottret L."/>
            <person name="Lelandais-Briere C."/>
            <person name="Owens G.L."/>
            <person name="Carrere S."/>
            <person name="Mayjonade B."/>
            <person name="Legrand L."/>
            <person name="Gill N."/>
            <person name="Kane N.C."/>
            <person name="Bowers J.E."/>
            <person name="Hubner S."/>
            <person name="Bellec A."/>
            <person name="Berard A."/>
            <person name="Berges H."/>
            <person name="Blanchet N."/>
            <person name="Boniface M.C."/>
            <person name="Brunel D."/>
            <person name="Catrice O."/>
            <person name="Chaidir N."/>
            <person name="Claudel C."/>
            <person name="Donnadieu C."/>
            <person name="Faraut T."/>
            <person name="Fievet G."/>
            <person name="Helmstetter N."/>
            <person name="King M."/>
            <person name="Knapp S.J."/>
            <person name="Lai Z."/>
            <person name="Le Paslier M.C."/>
            <person name="Lippi Y."/>
            <person name="Lorenzon L."/>
            <person name="Mandel J.R."/>
            <person name="Marage G."/>
            <person name="Marchand G."/>
            <person name="Marquand E."/>
            <person name="Bret-Mestries E."/>
            <person name="Morien E."/>
            <person name="Nambeesan S."/>
            <person name="Nguyen T."/>
            <person name="Pegot-Espagnet P."/>
            <person name="Pouilly N."/>
            <person name="Raftis F."/>
            <person name="Sallet E."/>
            <person name="Schiex T."/>
            <person name="Thomas J."/>
            <person name="Vandecasteele C."/>
            <person name="Vares D."/>
            <person name="Vear F."/>
            <person name="Vautrin S."/>
            <person name="Crespi M."/>
            <person name="Mangin B."/>
            <person name="Burke J.M."/>
            <person name="Salse J."/>
            <person name="Munos S."/>
            <person name="Vincourt P."/>
            <person name="Rieseberg L.H."/>
            <person name="Langlade N.B."/>
        </authorList>
    </citation>
    <scope>NUCLEOTIDE SEQUENCE [LARGE SCALE GENOMIC DNA]</scope>
    <source>
        <strain evidence="3">cv. SF193</strain>
        <tissue evidence="1">Leaves</tissue>
    </source>
</reference>
<evidence type="ECO:0008006" key="4">
    <source>
        <dbReference type="Google" id="ProtNLM"/>
    </source>
</evidence>
<organism evidence="2 3">
    <name type="scientific">Helianthus annuus</name>
    <name type="common">Common sunflower</name>
    <dbReference type="NCBI Taxonomy" id="4232"/>
    <lineage>
        <taxon>Eukaryota</taxon>
        <taxon>Viridiplantae</taxon>
        <taxon>Streptophyta</taxon>
        <taxon>Embryophyta</taxon>
        <taxon>Tracheophyta</taxon>
        <taxon>Spermatophyta</taxon>
        <taxon>Magnoliopsida</taxon>
        <taxon>eudicotyledons</taxon>
        <taxon>Gunneridae</taxon>
        <taxon>Pentapetalae</taxon>
        <taxon>asterids</taxon>
        <taxon>campanulids</taxon>
        <taxon>Asterales</taxon>
        <taxon>Asteraceae</taxon>
        <taxon>Asteroideae</taxon>
        <taxon>Heliantheae alliance</taxon>
        <taxon>Heliantheae</taxon>
        <taxon>Helianthus</taxon>
    </lineage>
</organism>
<dbReference type="PANTHER" id="PTHR33914">
    <property type="entry name" value="18S PRE-RIBOSOMAL ASSEMBLY PROTEIN GAR2-LIKE PROTEIN"/>
    <property type="match status" value="1"/>
</dbReference>
<gene>
    <name evidence="2" type="ORF">HannXRQ_Chr12g0365071</name>
    <name evidence="1" type="ORF">HanXRQr2_Chr12g0535871</name>
</gene>
<dbReference type="Gramene" id="mRNA:HanXRQr2_Chr12g0535871">
    <property type="protein sequence ID" value="mRNA:HanXRQr2_Chr12g0535871"/>
    <property type="gene ID" value="HanXRQr2_Chr12g0535871"/>
</dbReference>
<dbReference type="PANTHER" id="PTHR33914:SF2">
    <property type="entry name" value="OS02G0582100 PROTEIN"/>
    <property type="match status" value="1"/>
</dbReference>